<comment type="subunit">
    <text evidence="3 10">Monomer.</text>
</comment>
<comment type="catalytic activity">
    <reaction evidence="1 10">
        <text>Endonucleolytic cleavage to 5'-phosphomonoester.</text>
        <dbReference type="EC" id="3.1.26.4"/>
    </reaction>
</comment>
<evidence type="ECO:0000256" key="9">
    <source>
        <dbReference type="ARBA" id="ARBA00022842"/>
    </source>
</evidence>
<protein>
    <recommendedName>
        <fullName evidence="4 10">Ribonuclease H</fullName>
        <shortName evidence="10">RNase H</shortName>
        <ecNumber evidence="4 10">3.1.26.4</ecNumber>
    </recommendedName>
</protein>
<feature type="binding site" evidence="10">
    <location>
        <position position="12"/>
    </location>
    <ligand>
        <name>Mg(2+)</name>
        <dbReference type="ChEBI" id="CHEBI:18420"/>
        <label>1</label>
    </ligand>
</feature>
<dbReference type="Pfam" id="PF00075">
    <property type="entry name" value="RNase_H"/>
    <property type="match status" value="1"/>
</dbReference>
<keyword evidence="10" id="KW-0963">Cytoplasm</keyword>
<comment type="function">
    <text evidence="10">Endonuclease that specifically degrades the RNA of RNA-DNA hybrids.</text>
</comment>
<evidence type="ECO:0000256" key="4">
    <source>
        <dbReference type="ARBA" id="ARBA00012180"/>
    </source>
</evidence>
<keyword evidence="6 10" id="KW-0479">Metal-binding</keyword>
<evidence type="ECO:0000259" key="11">
    <source>
        <dbReference type="PROSITE" id="PS50879"/>
    </source>
</evidence>
<feature type="binding site" evidence="10">
    <location>
        <position position="12"/>
    </location>
    <ligand>
        <name>Mg(2+)</name>
        <dbReference type="ChEBI" id="CHEBI:18420"/>
        <label>2</label>
    </ligand>
</feature>
<dbReference type="NCBIfam" id="NF001236">
    <property type="entry name" value="PRK00203.1"/>
    <property type="match status" value="1"/>
</dbReference>
<dbReference type="PANTHER" id="PTHR10642">
    <property type="entry name" value="RIBONUCLEASE H1"/>
    <property type="match status" value="1"/>
</dbReference>
<proteinExistence type="inferred from homology"/>
<dbReference type="SUPFAM" id="SSF53098">
    <property type="entry name" value="Ribonuclease H-like"/>
    <property type="match status" value="1"/>
</dbReference>
<dbReference type="InterPro" id="IPR002156">
    <property type="entry name" value="RNaseH_domain"/>
</dbReference>
<dbReference type="HAMAP" id="MF_00042">
    <property type="entry name" value="RNase_H"/>
    <property type="match status" value="1"/>
</dbReference>
<dbReference type="Gene3D" id="3.30.420.10">
    <property type="entry name" value="Ribonuclease H-like superfamily/Ribonuclease H"/>
    <property type="match status" value="1"/>
</dbReference>
<comment type="subcellular location">
    <subcellularLocation>
        <location evidence="10">Cytoplasm</location>
    </subcellularLocation>
</comment>
<evidence type="ECO:0000256" key="7">
    <source>
        <dbReference type="ARBA" id="ARBA00022759"/>
    </source>
</evidence>
<dbReference type="InterPro" id="IPR022892">
    <property type="entry name" value="RNaseHI"/>
</dbReference>
<feature type="binding site" evidence="10">
    <location>
        <position position="72"/>
    </location>
    <ligand>
        <name>Mg(2+)</name>
        <dbReference type="ChEBI" id="CHEBI:18420"/>
        <label>1</label>
    </ligand>
</feature>
<dbReference type="EC" id="3.1.26.4" evidence="4 10"/>
<comment type="similarity">
    <text evidence="2 10">Belongs to the RNase H family.</text>
</comment>
<dbReference type="PROSITE" id="PS50879">
    <property type="entry name" value="RNASE_H_1"/>
    <property type="match status" value="1"/>
</dbReference>
<dbReference type="InterPro" id="IPR036397">
    <property type="entry name" value="RNaseH_sf"/>
</dbReference>
<dbReference type="CDD" id="cd09278">
    <property type="entry name" value="RNase_HI_prokaryote_like"/>
    <property type="match status" value="1"/>
</dbReference>
<gene>
    <name evidence="10 12" type="primary">rnhA</name>
    <name evidence="12" type="ORF">ACFSC7_07060</name>
</gene>
<dbReference type="GO" id="GO:0004523">
    <property type="term" value="F:RNA-DNA hybrid ribonuclease activity"/>
    <property type="evidence" value="ECO:0007669"/>
    <property type="project" value="UniProtKB-EC"/>
</dbReference>
<evidence type="ECO:0000256" key="1">
    <source>
        <dbReference type="ARBA" id="ARBA00000077"/>
    </source>
</evidence>
<feature type="binding site" evidence="10">
    <location>
        <position position="136"/>
    </location>
    <ligand>
        <name>Mg(2+)</name>
        <dbReference type="ChEBI" id="CHEBI:18420"/>
        <label>2</label>
    </ligand>
</feature>
<name>A0ABW4JYC7_9HYPH</name>
<evidence type="ECO:0000313" key="13">
    <source>
        <dbReference type="Proteomes" id="UP001597327"/>
    </source>
</evidence>
<evidence type="ECO:0000313" key="12">
    <source>
        <dbReference type="EMBL" id="MFD1695270.1"/>
    </source>
</evidence>
<dbReference type="InterPro" id="IPR050092">
    <property type="entry name" value="RNase_H"/>
</dbReference>
<dbReference type="Proteomes" id="UP001597327">
    <property type="component" value="Unassembled WGS sequence"/>
</dbReference>
<evidence type="ECO:0000256" key="5">
    <source>
        <dbReference type="ARBA" id="ARBA00022722"/>
    </source>
</evidence>
<sequence>MSETSRVTIYTDGACSGNPGPGGWGAVLRFGAHEKELCGGESETTNNRMELTAAIEALNALTRPCPVDLYTDSTYVRSGIKEWMFAWKKKNWKTAANKPVKNADLWQALDEARKRHDVTWHWVKGHAGHPENERADALARKGMAPYKPGGAPAADFD</sequence>
<keyword evidence="13" id="KW-1185">Reference proteome</keyword>
<comment type="caution">
    <text evidence="12">The sequence shown here is derived from an EMBL/GenBank/DDBJ whole genome shotgun (WGS) entry which is preliminary data.</text>
</comment>
<dbReference type="InterPro" id="IPR012337">
    <property type="entry name" value="RNaseH-like_sf"/>
</dbReference>
<evidence type="ECO:0000256" key="2">
    <source>
        <dbReference type="ARBA" id="ARBA00005300"/>
    </source>
</evidence>
<dbReference type="PANTHER" id="PTHR10642:SF26">
    <property type="entry name" value="RIBONUCLEASE H1"/>
    <property type="match status" value="1"/>
</dbReference>
<keyword evidence="9 10" id="KW-0460">Magnesium</keyword>
<evidence type="ECO:0000256" key="8">
    <source>
        <dbReference type="ARBA" id="ARBA00022801"/>
    </source>
</evidence>
<dbReference type="RefSeq" id="WP_149890980.1">
    <property type="nucleotide sequence ID" value="NZ_JBHUFA010000001.1"/>
</dbReference>
<keyword evidence="7 10" id="KW-0255">Endonuclease</keyword>
<organism evidence="12 13">
    <name type="scientific">Roseibium aestuarii</name>
    <dbReference type="NCBI Taxonomy" id="2600299"/>
    <lineage>
        <taxon>Bacteria</taxon>
        <taxon>Pseudomonadati</taxon>
        <taxon>Pseudomonadota</taxon>
        <taxon>Alphaproteobacteria</taxon>
        <taxon>Hyphomicrobiales</taxon>
        <taxon>Stappiaceae</taxon>
        <taxon>Roseibium</taxon>
    </lineage>
</organism>
<evidence type="ECO:0000256" key="6">
    <source>
        <dbReference type="ARBA" id="ARBA00022723"/>
    </source>
</evidence>
<reference evidence="13" key="1">
    <citation type="journal article" date="2019" name="Int. J. Syst. Evol. Microbiol.">
        <title>The Global Catalogue of Microorganisms (GCM) 10K type strain sequencing project: providing services to taxonomists for standard genome sequencing and annotation.</title>
        <authorList>
            <consortium name="The Broad Institute Genomics Platform"/>
            <consortium name="The Broad Institute Genome Sequencing Center for Infectious Disease"/>
            <person name="Wu L."/>
            <person name="Ma J."/>
        </authorList>
    </citation>
    <scope>NUCLEOTIDE SEQUENCE [LARGE SCALE GENOMIC DNA]</scope>
    <source>
        <strain evidence="13">JCM 3369</strain>
    </source>
</reference>
<keyword evidence="8 10" id="KW-0378">Hydrolase</keyword>
<comment type="cofactor">
    <cofactor evidence="10">
        <name>Mg(2+)</name>
        <dbReference type="ChEBI" id="CHEBI:18420"/>
    </cofactor>
    <text evidence="10">Binds 1 Mg(2+) ion per subunit. May bind a second metal ion at a regulatory site, or after substrate binding.</text>
</comment>
<accession>A0ABW4JYC7</accession>
<keyword evidence="5 10" id="KW-0540">Nuclease</keyword>
<evidence type="ECO:0000256" key="3">
    <source>
        <dbReference type="ARBA" id="ARBA00011245"/>
    </source>
</evidence>
<dbReference type="EMBL" id="JBHUFA010000001">
    <property type="protein sequence ID" value="MFD1695270.1"/>
    <property type="molecule type" value="Genomic_DNA"/>
</dbReference>
<feature type="domain" description="RNase H type-1" evidence="11">
    <location>
        <begin position="3"/>
        <end position="144"/>
    </location>
</feature>
<evidence type="ECO:0000256" key="10">
    <source>
        <dbReference type="HAMAP-Rule" id="MF_00042"/>
    </source>
</evidence>
<feature type="binding site" evidence="10">
    <location>
        <position position="50"/>
    </location>
    <ligand>
        <name>Mg(2+)</name>
        <dbReference type="ChEBI" id="CHEBI:18420"/>
        <label>1</label>
    </ligand>
</feature>